<dbReference type="RefSeq" id="WP_073795975.1">
    <property type="nucleotide sequence ID" value="NZ_JBITHB010000021.1"/>
</dbReference>
<evidence type="ECO:0000256" key="1">
    <source>
        <dbReference type="SAM" id="MobiDB-lite"/>
    </source>
</evidence>
<dbReference type="AlphaFoldDB" id="A0A1Q4US74"/>
<protein>
    <submittedName>
        <fullName evidence="2">Uncharacterized protein</fullName>
    </submittedName>
</protein>
<dbReference type="Proteomes" id="UP000186455">
    <property type="component" value="Unassembled WGS sequence"/>
</dbReference>
<accession>A0A1Q4US74</accession>
<keyword evidence="3" id="KW-1185">Reference proteome</keyword>
<dbReference type="STRING" id="1048205.AB852_36390"/>
<organism evidence="2 3">
    <name type="scientific">Streptomyces uncialis</name>
    <dbReference type="NCBI Taxonomy" id="1048205"/>
    <lineage>
        <taxon>Bacteria</taxon>
        <taxon>Bacillati</taxon>
        <taxon>Actinomycetota</taxon>
        <taxon>Actinomycetes</taxon>
        <taxon>Kitasatosporales</taxon>
        <taxon>Streptomycetaceae</taxon>
        <taxon>Streptomyces</taxon>
    </lineage>
</organism>
<dbReference type="EMBL" id="LFBV01000014">
    <property type="protein sequence ID" value="OKH88472.1"/>
    <property type="molecule type" value="Genomic_DNA"/>
</dbReference>
<proteinExistence type="predicted"/>
<gene>
    <name evidence="2" type="ORF">AB852_36390</name>
</gene>
<feature type="compositionally biased region" description="Acidic residues" evidence="1">
    <location>
        <begin position="15"/>
        <end position="24"/>
    </location>
</feature>
<name>A0A1Q4US74_9ACTN</name>
<evidence type="ECO:0000313" key="3">
    <source>
        <dbReference type="Proteomes" id="UP000186455"/>
    </source>
</evidence>
<sequence>MRTYVGGQEAVNDAEFTEPADGAEPEMPMLEDFCQLFLGVLGETEEQRAVRRAAAGDVLEELRELSGADEVAMLNALYAERLMNVVPMRNRAVRAHAPWSGKAA</sequence>
<evidence type="ECO:0000313" key="2">
    <source>
        <dbReference type="EMBL" id="OKH88472.1"/>
    </source>
</evidence>
<comment type="caution">
    <text evidence="2">The sequence shown here is derived from an EMBL/GenBank/DDBJ whole genome shotgun (WGS) entry which is preliminary data.</text>
</comment>
<reference evidence="2 3" key="1">
    <citation type="submission" date="2015-06" db="EMBL/GenBank/DDBJ databases">
        <title>Cloning and characterization of the uncialamcin biosynthetic gene cluster.</title>
        <authorList>
            <person name="Yan X."/>
            <person name="Huang T."/>
            <person name="Ge H."/>
            <person name="Shen B."/>
        </authorList>
    </citation>
    <scope>NUCLEOTIDE SEQUENCE [LARGE SCALE GENOMIC DNA]</scope>
    <source>
        <strain evidence="2 3">DCA2648</strain>
    </source>
</reference>
<feature type="region of interest" description="Disordered" evidence="1">
    <location>
        <begin position="1"/>
        <end position="25"/>
    </location>
</feature>